<dbReference type="EMBL" id="JBJHZZ010000001">
    <property type="protein sequence ID" value="MFL0246083.1"/>
    <property type="molecule type" value="Genomic_DNA"/>
</dbReference>
<reference evidence="2 3" key="1">
    <citation type="submission" date="2024-11" db="EMBL/GenBank/DDBJ databases">
        <authorList>
            <person name="Heng Y.C."/>
            <person name="Lim A.C.H."/>
            <person name="Lee J.K.Y."/>
            <person name="Kittelmann S."/>
        </authorList>
    </citation>
    <scope>NUCLEOTIDE SEQUENCE [LARGE SCALE GENOMIC DNA]</scope>
    <source>
        <strain evidence="2 3">WILCCON 0185</strain>
    </source>
</reference>
<dbReference type="InterPro" id="IPR018958">
    <property type="entry name" value="Knr4/Smi1-like_dom"/>
</dbReference>
<keyword evidence="3" id="KW-1185">Reference proteome</keyword>
<sequence>MFFSNKKKDYFYLLEKHLESGAYNICACGENAPSLNEIKNFDKETGYKLPNDFKEFSISSLGGIYVEVKEEIWPRAKAYDVGPFWSFLYGIVVYGFSSDIPEWMDIKKKANDFRNETESDFTPFMKIIGDADVYCFGKDSKIYRWSHDTNEFEQINKTFIELLDYELGALEDRKEKKKEQIKR</sequence>
<protein>
    <submittedName>
        <fullName evidence="2">SMI1/KNR4 family protein</fullName>
    </submittedName>
</protein>
<dbReference type="Proteomes" id="UP001623591">
    <property type="component" value="Unassembled WGS sequence"/>
</dbReference>
<dbReference type="Gene3D" id="3.40.1580.10">
    <property type="entry name" value="SMI1/KNR4-like"/>
    <property type="match status" value="1"/>
</dbReference>
<gene>
    <name evidence="2" type="ORF">ACJDUG_03710</name>
</gene>
<evidence type="ECO:0000313" key="3">
    <source>
        <dbReference type="Proteomes" id="UP001623591"/>
    </source>
</evidence>
<evidence type="ECO:0000313" key="2">
    <source>
        <dbReference type="EMBL" id="MFL0246083.1"/>
    </source>
</evidence>
<accession>A0ABW8T2W5</accession>
<dbReference type="InterPro" id="IPR037883">
    <property type="entry name" value="Knr4/Smi1-like_sf"/>
</dbReference>
<comment type="caution">
    <text evidence="2">The sequence shown here is derived from an EMBL/GenBank/DDBJ whole genome shotgun (WGS) entry which is preliminary data.</text>
</comment>
<dbReference type="Pfam" id="PF09346">
    <property type="entry name" value="SMI1_KNR4"/>
    <property type="match status" value="1"/>
</dbReference>
<dbReference type="RefSeq" id="WP_406768535.1">
    <property type="nucleotide sequence ID" value="NZ_JBJHZZ010000001.1"/>
</dbReference>
<proteinExistence type="predicted"/>
<dbReference type="SUPFAM" id="SSF160631">
    <property type="entry name" value="SMI1/KNR4-like"/>
    <property type="match status" value="1"/>
</dbReference>
<name>A0ABW8T2W5_9CLOT</name>
<organism evidence="2 3">
    <name type="scientific">Candidatus Clostridium stratigraminis</name>
    <dbReference type="NCBI Taxonomy" id="3381661"/>
    <lineage>
        <taxon>Bacteria</taxon>
        <taxon>Bacillati</taxon>
        <taxon>Bacillota</taxon>
        <taxon>Clostridia</taxon>
        <taxon>Eubacteriales</taxon>
        <taxon>Clostridiaceae</taxon>
        <taxon>Clostridium</taxon>
    </lineage>
</organism>
<evidence type="ECO:0000259" key="1">
    <source>
        <dbReference type="Pfam" id="PF09346"/>
    </source>
</evidence>
<feature type="domain" description="Knr4/Smi1-like" evidence="1">
    <location>
        <begin position="33"/>
        <end position="164"/>
    </location>
</feature>